<feature type="signal peptide" evidence="1">
    <location>
        <begin position="1"/>
        <end position="19"/>
    </location>
</feature>
<comment type="caution">
    <text evidence="4">The sequence shown here is derived from an EMBL/GenBank/DDBJ whole genome shotgun (WGS) entry which is preliminary data.</text>
</comment>
<dbReference type="InterPro" id="IPR011249">
    <property type="entry name" value="Metalloenz_LuxS/M16"/>
</dbReference>
<dbReference type="Proteomes" id="UP000251075">
    <property type="component" value="Unassembled WGS sequence"/>
</dbReference>
<sequence length="432" mass="46702">MTKKLPIFMICLLPLAAQAMTVERVVSPGGVEAWLVQDHANPIIAMEVAFKGGAALDPANKSGLAEMTASLLDEGAGPYDSQAFQQKLEDLVITLHFDAGLDNLRGHLKTLTANRDTAFDLFRLSLTQPRFDKEPIERIRSQIMSNLMRETQSPNAVASRQWFKAMFAGHPYSRSPHGEIDTIKTIQKGDLRAYVRDQLARDRLIVGVVGDITPAELGGLLDKTFGALPAAGTAAIVPEATPATVGGVTVIDKANPQAVGLFGAPGIKRKDSDWYPAYVMNYILGGGGFSSRLTEEVREKRGLAYSVYSYLTPLRHAGLIVGGVATENGRFAESIDLIKAEFRRMREQGPSETELANAKTYLNGSFPLQLDSTEAIAALLVQMRLDDLGIDFLDRRGALIAAVSLDDVKRAAARLLDPDALSIVVVGRPAGM</sequence>
<dbReference type="SUPFAM" id="SSF63411">
    <property type="entry name" value="LuxS/MPP-like metallohydrolase"/>
    <property type="match status" value="2"/>
</dbReference>
<feature type="domain" description="Peptidase M16 N-terminal" evidence="2">
    <location>
        <begin position="36"/>
        <end position="175"/>
    </location>
</feature>
<accession>A0A364P2L2</accession>
<dbReference type="InterPro" id="IPR011765">
    <property type="entry name" value="Pept_M16_N"/>
</dbReference>
<evidence type="ECO:0000259" key="2">
    <source>
        <dbReference type="Pfam" id="PF00675"/>
    </source>
</evidence>
<gene>
    <name evidence="4" type="ORF">CU669_03940</name>
</gene>
<feature type="domain" description="Peptidase M16 C-terminal" evidence="3">
    <location>
        <begin position="186"/>
        <end position="361"/>
    </location>
</feature>
<keyword evidence="1" id="KW-0732">Signal</keyword>
<dbReference type="PANTHER" id="PTHR11851">
    <property type="entry name" value="METALLOPROTEASE"/>
    <property type="match status" value="1"/>
</dbReference>
<dbReference type="Gene3D" id="3.30.830.10">
    <property type="entry name" value="Metalloenzyme, LuxS/M16 peptidase-like"/>
    <property type="match status" value="2"/>
</dbReference>
<dbReference type="OrthoDB" id="9811314at2"/>
<dbReference type="Pfam" id="PF00675">
    <property type="entry name" value="Peptidase_M16"/>
    <property type="match status" value="1"/>
</dbReference>
<protein>
    <submittedName>
        <fullName evidence="4">Peptidase M16</fullName>
    </submittedName>
</protein>
<dbReference type="AlphaFoldDB" id="A0A364P2L2"/>
<organism evidence="4 5">
    <name type="scientific">Paramagnetospirillum kuznetsovii</name>
    <dbReference type="NCBI Taxonomy" id="2053833"/>
    <lineage>
        <taxon>Bacteria</taxon>
        <taxon>Pseudomonadati</taxon>
        <taxon>Pseudomonadota</taxon>
        <taxon>Alphaproteobacteria</taxon>
        <taxon>Rhodospirillales</taxon>
        <taxon>Magnetospirillaceae</taxon>
        <taxon>Paramagnetospirillum</taxon>
    </lineage>
</organism>
<dbReference type="PANTHER" id="PTHR11851:SF224">
    <property type="entry name" value="PROCESSING PROTEASE"/>
    <property type="match status" value="1"/>
</dbReference>
<evidence type="ECO:0000256" key="1">
    <source>
        <dbReference type="SAM" id="SignalP"/>
    </source>
</evidence>
<proteinExistence type="predicted"/>
<name>A0A364P2L2_9PROT</name>
<dbReference type="InterPro" id="IPR050361">
    <property type="entry name" value="MPP/UQCRC_Complex"/>
</dbReference>
<evidence type="ECO:0000313" key="4">
    <source>
        <dbReference type="EMBL" id="RAU23500.1"/>
    </source>
</evidence>
<reference evidence="4 5" key="1">
    <citation type="submission" date="2017-11" db="EMBL/GenBank/DDBJ databases">
        <title>Draft genome sequence of magnetotactic bacterium Magnetospirillum kuznetsovii LBB-42.</title>
        <authorList>
            <person name="Grouzdev D.S."/>
            <person name="Rysina M.S."/>
            <person name="Baslerov R.V."/>
            <person name="Koziaeva V."/>
        </authorList>
    </citation>
    <scope>NUCLEOTIDE SEQUENCE [LARGE SCALE GENOMIC DNA]</scope>
    <source>
        <strain evidence="4 5">LBB-42</strain>
    </source>
</reference>
<keyword evidence="5" id="KW-1185">Reference proteome</keyword>
<dbReference type="EMBL" id="PGTO01000002">
    <property type="protein sequence ID" value="RAU23500.1"/>
    <property type="molecule type" value="Genomic_DNA"/>
</dbReference>
<dbReference type="Pfam" id="PF05193">
    <property type="entry name" value="Peptidase_M16_C"/>
    <property type="match status" value="1"/>
</dbReference>
<dbReference type="GO" id="GO:0046872">
    <property type="term" value="F:metal ion binding"/>
    <property type="evidence" value="ECO:0007669"/>
    <property type="project" value="InterPro"/>
</dbReference>
<evidence type="ECO:0000259" key="3">
    <source>
        <dbReference type="Pfam" id="PF05193"/>
    </source>
</evidence>
<feature type="chain" id="PRO_5016951811" evidence="1">
    <location>
        <begin position="20"/>
        <end position="432"/>
    </location>
</feature>
<evidence type="ECO:0000313" key="5">
    <source>
        <dbReference type="Proteomes" id="UP000251075"/>
    </source>
</evidence>
<dbReference type="InterPro" id="IPR007863">
    <property type="entry name" value="Peptidase_M16_C"/>
</dbReference>